<dbReference type="InterPro" id="IPR031273">
    <property type="entry name" value="PARP4"/>
</dbReference>
<reference evidence="3" key="1">
    <citation type="submission" date="2025-08" db="UniProtKB">
        <authorList>
            <consortium name="Ensembl"/>
        </authorList>
    </citation>
    <scope>IDENTIFICATION</scope>
</reference>
<organism evidence="3 4">
    <name type="scientific">Dromaius novaehollandiae</name>
    <name type="common">Emu</name>
    <dbReference type="NCBI Taxonomy" id="8790"/>
    <lineage>
        <taxon>Eukaryota</taxon>
        <taxon>Metazoa</taxon>
        <taxon>Chordata</taxon>
        <taxon>Craniata</taxon>
        <taxon>Vertebrata</taxon>
        <taxon>Euteleostomi</taxon>
        <taxon>Archelosauria</taxon>
        <taxon>Archosauria</taxon>
        <taxon>Dinosauria</taxon>
        <taxon>Saurischia</taxon>
        <taxon>Theropoda</taxon>
        <taxon>Coelurosauria</taxon>
        <taxon>Aves</taxon>
        <taxon>Palaeognathae</taxon>
        <taxon>Casuariiformes</taxon>
        <taxon>Dromaiidae</taxon>
        <taxon>Dromaius</taxon>
    </lineage>
</organism>
<reference evidence="3" key="2">
    <citation type="submission" date="2025-09" db="UniProtKB">
        <authorList>
            <consortium name="Ensembl"/>
        </authorList>
    </citation>
    <scope>IDENTIFICATION</scope>
</reference>
<keyword evidence="4" id="KW-1185">Reference proteome</keyword>
<evidence type="ECO:0000259" key="2">
    <source>
        <dbReference type="Pfam" id="PF26156"/>
    </source>
</evidence>
<protein>
    <submittedName>
        <fullName evidence="3">Poly(ADP-ribose) polymerase family member 4</fullName>
    </submittedName>
</protein>
<accession>A0A8C4KJJ4</accession>
<proteinExistence type="predicted"/>
<evidence type="ECO:0000313" key="4">
    <source>
        <dbReference type="Proteomes" id="UP000694423"/>
    </source>
</evidence>
<dbReference type="Ensembl" id="ENSDNVT00000028344.1">
    <property type="protein sequence ID" value="ENSDNVP00000023474.1"/>
    <property type="gene ID" value="ENSDNVG00000016207.1"/>
</dbReference>
<feature type="region of interest" description="Disordered" evidence="1">
    <location>
        <begin position="28"/>
        <end position="49"/>
    </location>
</feature>
<evidence type="ECO:0000256" key="1">
    <source>
        <dbReference type="SAM" id="MobiDB-lite"/>
    </source>
</evidence>
<dbReference type="GO" id="GO:0005737">
    <property type="term" value="C:cytoplasm"/>
    <property type="evidence" value="ECO:0007669"/>
    <property type="project" value="TreeGrafter"/>
</dbReference>
<feature type="domain" description="PARP4 MVP-ID C-terminal" evidence="2">
    <location>
        <begin position="205"/>
        <end position="338"/>
    </location>
</feature>
<name>A0A8C4KJJ4_DRONO</name>
<sequence length="340" mass="37635">MGQGFTEAPELDSLKLNLSFYTDFTKETSLGTRSSSPDELPLLHTDEGSLFGSKPEAKARFTHTRRKSRQMSAFRKLGTCADVPELPCLSPLPCLPPVCGQLGHAPVAQIQHSGLFGSPTPLGATSEKNNFEKLVTPRLPGFQACQRAALPSAPPLAGSLPSAVVRNGVMASERGFTEGVKNVCFLTAQKEIIKQKSLTSVNWNEIFDLQNQDGSWNLSPQLGKILKFDVDYLINDFLIGKGIQSLGKNGKEKILQLIATLLVLQFIRCTQQLKGIVFKSLMKLDDLSTSSTVHWAFELIKKAVEWVRRVERRFPAICYRLELGKDWDSATRKILGIKFN</sequence>
<dbReference type="GO" id="GO:0003950">
    <property type="term" value="F:NAD+ poly-ADP-ribosyltransferase activity"/>
    <property type="evidence" value="ECO:0007669"/>
    <property type="project" value="InterPro"/>
</dbReference>
<feature type="compositionally biased region" description="Polar residues" evidence="1">
    <location>
        <begin position="28"/>
        <end position="37"/>
    </location>
</feature>
<dbReference type="AlphaFoldDB" id="A0A8C4KJJ4"/>
<evidence type="ECO:0000313" key="3">
    <source>
        <dbReference type="Ensembl" id="ENSDNVP00000023474.1"/>
    </source>
</evidence>
<dbReference type="InterPro" id="IPR058904">
    <property type="entry name" value="PARP4_MVP-ID"/>
</dbReference>
<dbReference type="Pfam" id="PF26156">
    <property type="entry name" value="PARP4_MVP-ID"/>
    <property type="match status" value="1"/>
</dbReference>
<gene>
    <name evidence="3" type="primary">PARP4</name>
</gene>
<dbReference type="PANTHER" id="PTHR46530">
    <property type="entry name" value="PROTEIN MONO-ADP-RIBOSYLTRANSFERASE PARP4"/>
    <property type="match status" value="1"/>
</dbReference>
<dbReference type="PANTHER" id="PTHR46530:SF1">
    <property type="entry name" value="PROTEIN MONO-ADP-RIBOSYLTRANSFERASE PARP4"/>
    <property type="match status" value="1"/>
</dbReference>
<dbReference type="Proteomes" id="UP000694423">
    <property type="component" value="Unplaced"/>
</dbReference>